<feature type="transmembrane region" description="Helical" evidence="1">
    <location>
        <begin position="260"/>
        <end position="280"/>
    </location>
</feature>
<dbReference type="AlphaFoldDB" id="A0AAJ6QH77"/>
<gene>
    <name evidence="2" type="ORF">An16g00290</name>
</gene>
<keyword evidence="1" id="KW-0812">Transmembrane</keyword>
<keyword evidence="1" id="KW-1133">Transmembrane helix</keyword>
<dbReference type="KEGG" id="ang:An16g00290"/>
<accession>A0AAJ6QH77</accession>
<evidence type="ECO:0000313" key="2">
    <source>
        <dbReference type="RefSeq" id="XP_001397343.1"/>
    </source>
</evidence>
<sequence>MFLCSWSTLCINVPAPGDSSFKIFRRKLYLSALALLGPEFIFQIALSQWESACKSVKDFEASGIKGWTMTHAFYADMGGYVLKPRDWCQFPINAGQLHYLVTKGYISPPSLDVSIIRDRNKVDGMLRIITVWQTLWFIITTAERAAQDLAITTFELTTAGFIVCSFATTICWYHKPADIQVSEVIETDVTIEQILLEAEGHPGRPFSRTPLDFITRKEWAWSLYWSNWTNILRKMRIVIFLSGRPVNRFQNTVVPEPSKLGYAMFLLLSAIYSAIFICGWNYSFPTPAEQTLWRVSTVAVFCCVPLFWAVGSFAFSFWPSIASSHKSSSTMESGAIMVPTSAHSSFWLSVKSRASRIANRIRNNSRERDPELTVPLKAILPIYVLGVVYCHARAYIFLEDFIELRSLPASAYATVDWTNIFPHF</sequence>
<reference evidence="2" key="1">
    <citation type="submission" date="2025-02" db="EMBL/GenBank/DDBJ databases">
        <authorList>
            <consortium name="NCBI Genome Project"/>
        </authorList>
    </citation>
    <scope>NUCLEOTIDE SEQUENCE</scope>
</reference>
<organism evidence="2">
    <name type="scientific">Aspergillus niger</name>
    <dbReference type="NCBI Taxonomy" id="5061"/>
    <lineage>
        <taxon>Eukaryota</taxon>
        <taxon>Fungi</taxon>
        <taxon>Dikarya</taxon>
        <taxon>Ascomycota</taxon>
        <taxon>Pezizomycotina</taxon>
        <taxon>Eurotiomycetes</taxon>
        <taxon>Eurotiomycetidae</taxon>
        <taxon>Eurotiales</taxon>
        <taxon>Aspergillaceae</taxon>
        <taxon>Aspergillus</taxon>
        <taxon>Aspergillus subgen. Circumdati</taxon>
    </lineage>
</organism>
<reference evidence="2" key="2">
    <citation type="submission" date="2025-08" db="UniProtKB">
        <authorList>
            <consortium name="RefSeq"/>
        </authorList>
    </citation>
    <scope>IDENTIFICATION</scope>
</reference>
<dbReference type="RefSeq" id="XP_001397343.1">
    <property type="nucleotide sequence ID" value="XM_001397306.1"/>
</dbReference>
<protein>
    <submittedName>
        <fullName evidence="2">Uncharacterized protein</fullName>
    </submittedName>
</protein>
<feature type="transmembrane region" description="Helical" evidence="1">
    <location>
        <begin position="292"/>
        <end position="318"/>
    </location>
</feature>
<dbReference type="VEuPathDB" id="FungiDB:An16g00290"/>
<dbReference type="PANTHER" id="PTHR35043:SF8">
    <property type="entry name" value="DUF4220 DOMAIN-CONTAINING PROTEIN"/>
    <property type="match status" value="1"/>
</dbReference>
<name>A0AAJ6QH77_ASPNG</name>
<proteinExistence type="predicted"/>
<dbReference type="PANTHER" id="PTHR35043">
    <property type="entry name" value="TRANSCRIPTION FACTOR DOMAIN-CONTAINING PROTEIN"/>
    <property type="match status" value="1"/>
</dbReference>
<keyword evidence="1" id="KW-0472">Membrane</keyword>
<evidence type="ECO:0000256" key="1">
    <source>
        <dbReference type="SAM" id="Phobius"/>
    </source>
</evidence>
<dbReference type="GeneID" id="4988427"/>